<organism evidence="3 4">
    <name type="scientific">Triticum urartu</name>
    <name type="common">Red wild einkorn</name>
    <name type="synonym">Crithodium urartu</name>
    <dbReference type="NCBI Taxonomy" id="4572"/>
    <lineage>
        <taxon>Eukaryota</taxon>
        <taxon>Viridiplantae</taxon>
        <taxon>Streptophyta</taxon>
        <taxon>Embryophyta</taxon>
        <taxon>Tracheophyta</taxon>
        <taxon>Spermatophyta</taxon>
        <taxon>Magnoliopsida</taxon>
        <taxon>Liliopsida</taxon>
        <taxon>Poales</taxon>
        <taxon>Poaceae</taxon>
        <taxon>BOP clade</taxon>
        <taxon>Pooideae</taxon>
        <taxon>Triticodae</taxon>
        <taxon>Triticeae</taxon>
        <taxon>Triticinae</taxon>
        <taxon>Triticum</taxon>
    </lineage>
</organism>
<accession>A0A8R7PB97</accession>
<sequence>MAIELSSVRPSLLAPGTLARGHGDRARRRQRRIFSTTMMIFIICLFDTQGPSIMYPPTHANEFVWWLYLEWHLNTQA</sequence>
<proteinExistence type="predicted"/>
<reference evidence="3" key="3">
    <citation type="submission" date="2022-06" db="UniProtKB">
        <authorList>
            <consortium name="EnsemblPlants"/>
        </authorList>
    </citation>
    <scope>IDENTIFICATION</scope>
</reference>
<keyword evidence="2" id="KW-1133">Transmembrane helix</keyword>
<dbReference type="Proteomes" id="UP000015106">
    <property type="component" value="Chromosome 2"/>
</dbReference>
<feature type="transmembrane region" description="Helical" evidence="2">
    <location>
        <begin position="33"/>
        <end position="55"/>
    </location>
</feature>
<feature type="region of interest" description="Disordered" evidence="1">
    <location>
        <begin position="1"/>
        <end position="24"/>
    </location>
</feature>
<keyword evidence="2" id="KW-0472">Membrane</keyword>
<reference evidence="3" key="2">
    <citation type="submission" date="2018-03" db="EMBL/GenBank/DDBJ databases">
        <title>The Triticum urartu genome reveals the dynamic nature of wheat genome evolution.</title>
        <authorList>
            <person name="Ling H."/>
            <person name="Ma B."/>
            <person name="Shi X."/>
            <person name="Liu H."/>
            <person name="Dong L."/>
            <person name="Sun H."/>
            <person name="Cao Y."/>
            <person name="Gao Q."/>
            <person name="Zheng S."/>
            <person name="Li Y."/>
            <person name="Yu Y."/>
            <person name="Du H."/>
            <person name="Qi M."/>
            <person name="Li Y."/>
            <person name="Yu H."/>
            <person name="Cui Y."/>
            <person name="Wang N."/>
            <person name="Chen C."/>
            <person name="Wu H."/>
            <person name="Zhao Y."/>
            <person name="Zhang J."/>
            <person name="Li Y."/>
            <person name="Zhou W."/>
            <person name="Zhang B."/>
            <person name="Hu W."/>
            <person name="Eijk M."/>
            <person name="Tang J."/>
            <person name="Witsenboer H."/>
            <person name="Zhao S."/>
            <person name="Li Z."/>
            <person name="Zhang A."/>
            <person name="Wang D."/>
            <person name="Liang C."/>
        </authorList>
    </citation>
    <scope>NUCLEOTIDE SEQUENCE [LARGE SCALE GENOMIC DNA]</scope>
    <source>
        <strain evidence="3">cv. G1812</strain>
    </source>
</reference>
<dbReference type="Gramene" id="TuG1812G0200001519.01.T02">
    <property type="protein sequence ID" value="TuG1812G0200001519.01.T02"/>
    <property type="gene ID" value="TuG1812G0200001519.01"/>
</dbReference>
<protein>
    <submittedName>
        <fullName evidence="3">Uncharacterized protein</fullName>
    </submittedName>
</protein>
<evidence type="ECO:0000256" key="2">
    <source>
        <dbReference type="SAM" id="Phobius"/>
    </source>
</evidence>
<dbReference type="AlphaFoldDB" id="A0A8R7PB97"/>
<keyword evidence="2" id="KW-0812">Transmembrane</keyword>
<evidence type="ECO:0000256" key="1">
    <source>
        <dbReference type="SAM" id="MobiDB-lite"/>
    </source>
</evidence>
<evidence type="ECO:0000313" key="3">
    <source>
        <dbReference type="EnsemblPlants" id="TuG1812G0200001519.01.T02"/>
    </source>
</evidence>
<evidence type="ECO:0000313" key="4">
    <source>
        <dbReference type="Proteomes" id="UP000015106"/>
    </source>
</evidence>
<dbReference type="EnsemblPlants" id="TuG1812G0200001519.01.T02">
    <property type="protein sequence ID" value="TuG1812G0200001519.01.T02"/>
    <property type="gene ID" value="TuG1812G0200001519.01"/>
</dbReference>
<name>A0A8R7PB97_TRIUA</name>
<reference evidence="4" key="1">
    <citation type="journal article" date="2013" name="Nature">
        <title>Draft genome of the wheat A-genome progenitor Triticum urartu.</title>
        <authorList>
            <person name="Ling H.Q."/>
            <person name="Zhao S."/>
            <person name="Liu D."/>
            <person name="Wang J."/>
            <person name="Sun H."/>
            <person name="Zhang C."/>
            <person name="Fan H."/>
            <person name="Li D."/>
            <person name="Dong L."/>
            <person name="Tao Y."/>
            <person name="Gao C."/>
            <person name="Wu H."/>
            <person name="Li Y."/>
            <person name="Cui Y."/>
            <person name="Guo X."/>
            <person name="Zheng S."/>
            <person name="Wang B."/>
            <person name="Yu K."/>
            <person name="Liang Q."/>
            <person name="Yang W."/>
            <person name="Lou X."/>
            <person name="Chen J."/>
            <person name="Feng M."/>
            <person name="Jian J."/>
            <person name="Zhang X."/>
            <person name="Luo G."/>
            <person name="Jiang Y."/>
            <person name="Liu J."/>
            <person name="Wang Z."/>
            <person name="Sha Y."/>
            <person name="Zhang B."/>
            <person name="Wu H."/>
            <person name="Tang D."/>
            <person name="Shen Q."/>
            <person name="Xue P."/>
            <person name="Zou S."/>
            <person name="Wang X."/>
            <person name="Liu X."/>
            <person name="Wang F."/>
            <person name="Yang Y."/>
            <person name="An X."/>
            <person name="Dong Z."/>
            <person name="Zhang K."/>
            <person name="Zhang X."/>
            <person name="Luo M.C."/>
            <person name="Dvorak J."/>
            <person name="Tong Y."/>
            <person name="Wang J."/>
            <person name="Yang H."/>
            <person name="Li Z."/>
            <person name="Wang D."/>
            <person name="Zhang A."/>
            <person name="Wang J."/>
        </authorList>
    </citation>
    <scope>NUCLEOTIDE SEQUENCE</scope>
    <source>
        <strain evidence="4">cv. G1812</strain>
    </source>
</reference>
<keyword evidence="4" id="KW-1185">Reference proteome</keyword>